<dbReference type="WBParaSite" id="SVE_1892400.1">
    <property type="protein sequence ID" value="SVE_1892400.1"/>
    <property type="gene ID" value="SVE_1892400"/>
</dbReference>
<evidence type="ECO:0000256" key="7">
    <source>
        <dbReference type="ARBA" id="ARBA00022892"/>
    </source>
</evidence>
<evidence type="ECO:0000256" key="1">
    <source>
        <dbReference type="ARBA" id="ARBA00004163"/>
    </source>
</evidence>
<organism evidence="13 14">
    <name type="scientific">Strongyloides venezuelensis</name>
    <name type="common">Threadworm</name>
    <dbReference type="NCBI Taxonomy" id="75913"/>
    <lineage>
        <taxon>Eukaryota</taxon>
        <taxon>Metazoa</taxon>
        <taxon>Ecdysozoa</taxon>
        <taxon>Nematoda</taxon>
        <taxon>Chromadorea</taxon>
        <taxon>Rhabditida</taxon>
        <taxon>Tylenchina</taxon>
        <taxon>Panagrolaimomorpha</taxon>
        <taxon>Strongyloidoidea</taxon>
        <taxon>Strongyloididae</taxon>
        <taxon>Strongyloides</taxon>
    </lineage>
</organism>
<dbReference type="PANTHER" id="PTHR13050">
    <property type="entry name" value="USE1-LIKE PROTEIN"/>
    <property type="match status" value="1"/>
</dbReference>
<keyword evidence="8" id="KW-0653">Protein transport</keyword>
<keyword evidence="13" id="KW-1185">Reference proteome</keyword>
<evidence type="ECO:0000313" key="13">
    <source>
        <dbReference type="Proteomes" id="UP000035680"/>
    </source>
</evidence>
<evidence type="ECO:0000256" key="12">
    <source>
        <dbReference type="SAM" id="Phobius"/>
    </source>
</evidence>
<evidence type="ECO:0000256" key="5">
    <source>
        <dbReference type="ARBA" id="ARBA00022692"/>
    </source>
</evidence>
<proteinExistence type="inferred from homology"/>
<keyword evidence="5 12" id="KW-0812">Transmembrane</keyword>
<feature type="transmembrane region" description="Helical" evidence="12">
    <location>
        <begin position="250"/>
        <end position="272"/>
    </location>
</feature>
<evidence type="ECO:0000256" key="10">
    <source>
        <dbReference type="ARBA" id="ARBA00023136"/>
    </source>
</evidence>
<dbReference type="GO" id="GO:0005484">
    <property type="term" value="F:SNAP receptor activity"/>
    <property type="evidence" value="ECO:0007669"/>
    <property type="project" value="TreeGrafter"/>
</dbReference>
<comment type="subcellular location">
    <subcellularLocation>
        <location evidence="1">Endoplasmic reticulum membrane</location>
        <topology evidence="1">Single-pass type IV membrane protein</topology>
    </subcellularLocation>
</comment>
<comment type="similarity">
    <text evidence="2">Belongs to the USE1 family.</text>
</comment>
<reference evidence="14" key="2">
    <citation type="submission" date="2015-08" db="UniProtKB">
        <authorList>
            <consortium name="WormBaseParasite"/>
        </authorList>
    </citation>
    <scope>IDENTIFICATION</scope>
</reference>
<keyword evidence="9 12" id="KW-1133">Transmembrane helix</keyword>
<dbReference type="Proteomes" id="UP000035680">
    <property type="component" value="Unassembled WGS sequence"/>
</dbReference>
<reference evidence="13" key="1">
    <citation type="submission" date="2014-07" db="EMBL/GenBank/DDBJ databases">
        <authorList>
            <person name="Martin A.A"/>
            <person name="De Silva N."/>
        </authorList>
    </citation>
    <scope>NUCLEOTIDE SEQUENCE</scope>
</reference>
<evidence type="ECO:0000256" key="11">
    <source>
        <dbReference type="ARBA" id="ARBA00032711"/>
    </source>
</evidence>
<keyword evidence="6" id="KW-0256">Endoplasmic reticulum</keyword>
<evidence type="ECO:0000256" key="3">
    <source>
        <dbReference type="ARBA" id="ARBA00015843"/>
    </source>
</evidence>
<name>A0A0K0G2H5_STRVS</name>
<protein>
    <recommendedName>
        <fullName evidence="3">Vesicle transport protein USE1</fullName>
    </recommendedName>
    <alternativeName>
        <fullName evidence="11">USE1-like protein</fullName>
    </alternativeName>
</protein>
<evidence type="ECO:0000256" key="6">
    <source>
        <dbReference type="ARBA" id="ARBA00022824"/>
    </source>
</evidence>
<dbReference type="Pfam" id="PF09753">
    <property type="entry name" value="Use1"/>
    <property type="match status" value="1"/>
</dbReference>
<evidence type="ECO:0000256" key="4">
    <source>
        <dbReference type="ARBA" id="ARBA00022448"/>
    </source>
</evidence>
<dbReference type="GO" id="GO:0006890">
    <property type="term" value="P:retrograde vesicle-mediated transport, Golgi to endoplasmic reticulum"/>
    <property type="evidence" value="ECO:0007669"/>
    <property type="project" value="TreeGrafter"/>
</dbReference>
<keyword evidence="7" id="KW-0931">ER-Golgi transport</keyword>
<dbReference type="GO" id="GO:0005789">
    <property type="term" value="C:endoplasmic reticulum membrane"/>
    <property type="evidence" value="ECO:0007669"/>
    <property type="project" value="UniProtKB-SubCell"/>
</dbReference>
<dbReference type="PANTHER" id="PTHR13050:SF7">
    <property type="entry name" value="VESICLE TRANSPORT PROTEIN USE1"/>
    <property type="match status" value="1"/>
</dbReference>
<keyword evidence="4" id="KW-0813">Transport</keyword>
<evidence type="ECO:0000256" key="9">
    <source>
        <dbReference type="ARBA" id="ARBA00022989"/>
    </source>
</evidence>
<evidence type="ECO:0000256" key="8">
    <source>
        <dbReference type="ARBA" id="ARBA00022927"/>
    </source>
</evidence>
<dbReference type="STRING" id="75913.A0A0K0G2H5"/>
<dbReference type="AlphaFoldDB" id="A0A0K0G2H5"/>
<evidence type="ECO:0000313" key="14">
    <source>
        <dbReference type="WBParaSite" id="SVE_1892400.1"/>
    </source>
</evidence>
<sequence length="277" mass="32191">MMLSEKEIFFQRLYTRTKTLCLSESECNIHRLKSNVKTLEHLYIFLQDDKHLSEELLLSYGNWLYELKVILEASLEKSTEDKIRAIDKLPRTYPNISSDASKDPKNIDGFSTNAVNATLRNRYYNDCREDLLHNKKNKDESDTSVYQTIYYADLRNELFGDESVLGQDNTDVSSDTYMQQQKEKQEKLANELLNLTKAMKSNFQTAKKVLKDDNALLHTMTQKFDKSKDKLNTESKNLSVHARGSLCDCLTFLMIFVVIWSFIGMAMLMRVFPKNVV</sequence>
<evidence type="ECO:0000256" key="2">
    <source>
        <dbReference type="ARBA" id="ARBA00007891"/>
    </source>
</evidence>
<accession>A0A0K0G2H5</accession>
<dbReference type="InterPro" id="IPR019150">
    <property type="entry name" value="Vesicle_transport_protein_Use1"/>
</dbReference>
<dbReference type="GO" id="GO:0031201">
    <property type="term" value="C:SNARE complex"/>
    <property type="evidence" value="ECO:0007669"/>
    <property type="project" value="TreeGrafter"/>
</dbReference>
<keyword evidence="10 12" id="KW-0472">Membrane</keyword>
<dbReference type="GO" id="GO:0015031">
    <property type="term" value="P:protein transport"/>
    <property type="evidence" value="ECO:0007669"/>
    <property type="project" value="UniProtKB-KW"/>
</dbReference>